<proteinExistence type="predicted"/>
<reference evidence="1 2" key="1">
    <citation type="submission" date="2019-09" db="EMBL/GenBank/DDBJ databases">
        <title>Genome sequence of Hymenobacter sp. M3.</title>
        <authorList>
            <person name="Srinivasan S."/>
        </authorList>
    </citation>
    <scope>NUCLEOTIDE SEQUENCE [LARGE SCALE GENOMIC DNA]</scope>
    <source>
        <strain evidence="1 2">M3</strain>
    </source>
</reference>
<keyword evidence="2" id="KW-1185">Reference proteome</keyword>
<dbReference type="EMBL" id="VTWU01000003">
    <property type="protein sequence ID" value="KAA9333004.1"/>
    <property type="molecule type" value="Genomic_DNA"/>
</dbReference>
<protein>
    <submittedName>
        <fullName evidence="1">Uncharacterized protein</fullName>
    </submittedName>
</protein>
<evidence type="ECO:0000313" key="2">
    <source>
        <dbReference type="Proteomes" id="UP000326380"/>
    </source>
</evidence>
<accession>A0A7L5A1M2</accession>
<evidence type="ECO:0000313" key="1">
    <source>
        <dbReference type="EMBL" id="KAA9333004.1"/>
    </source>
</evidence>
<sequence>MKTLLQTAAALLFVAGSSLGLTSAAQAETPSAQRVYVDQVGDRVYTVRVSNPTLQRGRVQLVRLSDNKLLYQGISSRPSFGRKLNVQELPDGQYAFVVKLGAETHRIDLNLQTASTERVAELHPVTASR</sequence>
<dbReference type="Proteomes" id="UP000326380">
    <property type="component" value="Unassembled WGS sequence"/>
</dbReference>
<gene>
    <name evidence="1" type="ORF">F0P96_08445</name>
</gene>
<dbReference type="AlphaFoldDB" id="A0A7L5A1M2"/>
<name>A0A7L5A1M2_9BACT</name>
<organism evidence="1 2">
    <name type="scientific">Hymenobacter busanensis</name>
    <dbReference type="NCBI Taxonomy" id="2607656"/>
    <lineage>
        <taxon>Bacteria</taxon>
        <taxon>Pseudomonadati</taxon>
        <taxon>Bacteroidota</taxon>
        <taxon>Cytophagia</taxon>
        <taxon>Cytophagales</taxon>
        <taxon>Hymenobacteraceae</taxon>
        <taxon>Hymenobacter</taxon>
    </lineage>
</organism>
<dbReference type="RefSeq" id="WP_151078425.1">
    <property type="nucleotide sequence ID" value="NZ_CP047647.1"/>
</dbReference>
<comment type="caution">
    <text evidence="1">The sequence shown here is derived from an EMBL/GenBank/DDBJ whole genome shotgun (WGS) entry which is preliminary data.</text>
</comment>